<evidence type="ECO:0000256" key="8">
    <source>
        <dbReference type="SAM" id="MobiDB-lite"/>
    </source>
</evidence>
<keyword evidence="9" id="KW-0812">Transmembrane</keyword>
<evidence type="ECO:0000256" key="5">
    <source>
        <dbReference type="ARBA" id="ARBA00029447"/>
    </source>
</evidence>
<dbReference type="PANTHER" id="PTHR32089">
    <property type="entry name" value="METHYL-ACCEPTING CHEMOTAXIS PROTEIN MCPB"/>
    <property type="match status" value="1"/>
</dbReference>
<keyword evidence="3 9" id="KW-0472">Membrane</keyword>
<organism evidence="12 13">
    <name type="scientific">Paenibacillus cellulosilyticus</name>
    <dbReference type="NCBI Taxonomy" id="375489"/>
    <lineage>
        <taxon>Bacteria</taxon>
        <taxon>Bacillati</taxon>
        <taxon>Bacillota</taxon>
        <taxon>Bacilli</taxon>
        <taxon>Bacillales</taxon>
        <taxon>Paenibacillaceae</taxon>
        <taxon>Paenibacillus</taxon>
    </lineage>
</organism>
<dbReference type="Gene3D" id="6.10.340.10">
    <property type="match status" value="1"/>
</dbReference>
<protein>
    <submittedName>
        <fullName evidence="12">Methyl-accepting chemotaxis protein</fullName>
    </submittedName>
</protein>
<dbReference type="GO" id="GO:0004888">
    <property type="term" value="F:transmembrane signaling receptor activity"/>
    <property type="evidence" value="ECO:0007669"/>
    <property type="project" value="InterPro"/>
</dbReference>
<reference evidence="12 13" key="1">
    <citation type="submission" date="2018-05" db="EMBL/GenBank/DDBJ databases">
        <title>Genomic Encyclopedia of Type Strains, Phase III (KMG-III): the genomes of soil and plant-associated and newly described type strains.</title>
        <authorList>
            <person name="Whitman W."/>
        </authorList>
    </citation>
    <scope>NUCLEOTIDE SEQUENCE [LARGE SCALE GENOMIC DNA]</scope>
    <source>
        <strain evidence="12 13">CECT 5696</strain>
    </source>
</reference>
<evidence type="ECO:0000313" key="12">
    <source>
        <dbReference type="EMBL" id="PWV89377.1"/>
    </source>
</evidence>
<dbReference type="RefSeq" id="WP_174812431.1">
    <property type="nucleotide sequence ID" value="NZ_CP054609.1"/>
</dbReference>
<keyword evidence="13" id="KW-1185">Reference proteome</keyword>
<dbReference type="Proteomes" id="UP000246635">
    <property type="component" value="Unassembled WGS sequence"/>
</dbReference>
<comment type="similarity">
    <text evidence="5">Belongs to the methyl-accepting chemotaxis (MCP) protein family.</text>
</comment>
<keyword evidence="2" id="KW-1003">Cell membrane</keyword>
<dbReference type="SMART" id="SM00304">
    <property type="entry name" value="HAMP"/>
    <property type="match status" value="2"/>
</dbReference>
<feature type="region of interest" description="Disordered" evidence="8">
    <location>
        <begin position="508"/>
        <end position="527"/>
    </location>
</feature>
<dbReference type="SMART" id="SM00283">
    <property type="entry name" value="MA"/>
    <property type="match status" value="1"/>
</dbReference>
<dbReference type="Pfam" id="PF00015">
    <property type="entry name" value="MCPsignal"/>
    <property type="match status" value="1"/>
</dbReference>
<evidence type="ECO:0000256" key="4">
    <source>
        <dbReference type="ARBA" id="ARBA00023224"/>
    </source>
</evidence>
<evidence type="ECO:0000259" key="10">
    <source>
        <dbReference type="PROSITE" id="PS50111"/>
    </source>
</evidence>
<dbReference type="EMBL" id="QGTQ01000046">
    <property type="protein sequence ID" value="PWV89377.1"/>
    <property type="molecule type" value="Genomic_DNA"/>
</dbReference>
<dbReference type="PANTHER" id="PTHR32089:SF112">
    <property type="entry name" value="LYSOZYME-LIKE PROTEIN-RELATED"/>
    <property type="match status" value="1"/>
</dbReference>
<keyword evidence="7" id="KW-0175">Coiled coil</keyword>
<feature type="transmembrane region" description="Helical" evidence="9">
    <location>
        <begin position="194"/>
        <end position="213"/>
    </location>
</feature>
<evidence type="ECO:0000259" key="11">
    <source>
        <dbReference type="PROSITE" id="PS50885"/>
    </source>
</evidence>
<feature type="coiled-coil region" evidence="7">
    <location>
        <begin position="77"/>
        <end position="111"/>
    </location>
</feature>
<feature type="domain" description="HAMP" evidence="11">
    <location>
        <begin position="214"/>
        <end position="267"/>
    </location>
</feature>
<dbReference type="PROSITE" id="PS50885">
    <property type="entry name" value="HAMP"/>
    <property type="match status" value="1"/>
</dbReference>
<dbReference type="InterPro" id="IPR004090">
    <property type="entry name" value="Chemotax_Me-accpt_rcpt"/>
</dbReference>
<feature type="compositionally biased region" description="Low complexity" evidence="8">
    <location>
        <begin position="515"/>
        <end position="526"/>
    </location>
</feature>
<evidence type="ECO:0000256" key="6">
    <source>
        <dbReference type="PROSITE-ProRule" id="PRU00284"/>
    </source>
</evidence>
<dbReference type="AlphaFoldDB" id="A0A2V2YD32"/>
<dbReference type="InterPro" id="IPR003660">
    <property type="entry name" value="HAMP_dom"/>
</dbReference>
<accession>A0A2V2YD32</accession>
<dbReference type="SUPFAM" id="SSF58104">
    <property type="entry name" value="Methyl-accepting chemotaxis protein (MCP) signaling domain"/>
    <property type="match status" value="1"/>
</dbReference>
<evidence type="ECO:0000256" key="2">
    <source>
        <dbReference type="ARBA" id="ARBA00022475"/>
    </source>
</evidence>
<dbReference type="CDD" id="cd11386">
    <property type="entry name" value="MCP_signal"/>
    <property type="match status" value="1"/>
</dbReference>
<sequence>MKLSFRTKVIGLIAIPFLLYIGTSIYYPLYVNTTVDKLKQQLYTTSYTANNEIMNADRDVYQALFAYTLIDLGNLTGKELEDAVKDYKDNIQQANDRMANARELMEKAGLLNITARGADRPVSALFKDFADGFNAWAEDTSQAIQSGKHVNEDVTALFLQGRSGIDTIGNILDENALISLQKIEDDNNSSQKSMIIQGSLIVIVVVILMYIVMRRLGKSVRSAASKTSRIMQGDLTVESEAKYSSDEMGAILKSTDAMIGNLKSMIGGIIDNASKVADSSVTLHTASRETADSANHIAEHIQEVTNGTELQARGAEETSRAIEEMAIGINRIADNTSEMASQSTDTSSYASEGRESLDHMIGQMNEMKETLTLLAQSIQTLENHSGTIGKIADEITAFASQTNILSLNASIEAARAGEHGKGFAVVAGEIRKLASQSFESADSIRELVTATKEDITEAADSMNKTLVEVEKSGQTIEVLDNQFKRISDAIEQMAEQLQENSAIAEQMSASAEQVSASMEQSSRASSDNLGKIQSVAAATEEQLALMGSMAESAVQLKEIVGDLSRAVSYFKVN</sequence>
<dbReference type="GO" id="GO:0006935">
    <property type="term" value="P:chemotaxis"/>
    <property type="evidence" value="ECO:0007669"/>
    <property type="project" value="InterPro"/>
</dbReference>
<dbReference type="PRINTS" id="PR00260">
    <property type="entry name" value="CHEMTRNSDUCR"/>
</dbReference>
<keyword evidence="9" id="KW-1133">Transmembrane helix</keyword>
<evidence type="ECO:0000313" key="13">
    <source>
        <dbReference type="Proteomes" id="UP000246635"/>
    </source>
</evidence>
<evidence type="ECO:0000256" key="9">
    <source>
        <dbReference type="SAM" id="Phobius"/>
    </source>
</evidence>
<evidence type="ECO:0000256" key="1">
    <source>
        <dbReference type="ARBA" id="ARBA00004236"/>
    </source>
</evidence>
<keyword evidence="4 6" id="KW-0807">Transducer</keyword>
<comment type="caution">
    <text evidence="12">The sequence shown here is derived from an EMBL/GenBank/DDBJ whole genome shotgun (WGS) entry which is preliminary data.</text>
</comment>
<evidence type="ECO:0000256" key="3">
    <source>
        <dbReference type="ARBA" id="ARBA00023136"/>
    </source>
</evidence>
<proteinExistence type="inferred from homology"/>
<dbReference type="Pfam" id="PF00672">
    <property type="entry name" value="HAMP"/>
    <property type="match status" value="1"/>
</dbReference>
<feature type="transmembrane region" description="Helical" evidence="9">
    <location>
        <begin position="9"/>
        <end position="29"/>
    </location>
</feature>
<dbReference type="GO" id="GO:0007165">
    <property type="term" value="P:signal transduction"/>
    <property type="evidence" value="ECO:0007669"/>
    <property type="project" value="UniProtKB-KW"/>
</dbReference>
<comment type="subcellular location">
    <subcellularLocation>
        <location evidence="1">Cell membrane</location>
    </subcellularLocation>
</comment>
<evidence type="ECO:0000256" key="7">
    <source>
        <dbReference type="SAM" id="Coils"/>
    </source>
</evidence>
<dbReference type="GO" id="GO:0005886">
    <property type="term" value="C:plasma membrane"/>
    <property type="evidence" value="ECO:0007669"/>
    <property type="project" value="UniProtKB-SubCell"/>
</dbReference>
<dbReference type="InterPro" id="IPR004089">
    <property type="entry name" value="MCPsignal_dom"/>
</dbReference>
<feature type="domain" description="Methyl-accepting transducer" evidence="10">
    <location>
        <begin position="286"/>
        <end position="522"/>
    </location>
</feature>
<gene>
    <name evidence="12" type="ORF">DFQ01_1461</name>
</gene>
<dbReference type="Gene3D" id="1.10.287.950">
    <property type="entry name" value="Methyl-accepting chemotaxis protein"/>
    <property type="match status" value="1"/>
</dbReference>
<name>A0A2V2YD32_9BACL</name>
<dbReference type="PROSITE" id="PS50111">
    <property type="entry name" value="CHEMOTAXIS_TRANSDUC_2"/>
    <property type="match status" value="1"/>
</dbReference>